<dbReference type="EMBL" id="MHKD01000012">
    <property type="protein sequence ID" value="OGY84626.1"/>
    <property type="molecule type" value="Genomic_DNA"/>
</dbReference>
<feature type="transmembrane region" description="Helical" evidence="6">
    <location>
        <begin position="322"/>
        <end position="346"/>
    </location>
</feature>
<evidence type="ECO:0000256" key="2">
    <source>
        <dbReference type="ARBA" id="ARBA00022475"/>
    </source>
</evidence>
<dbReference type="STRING" id="1798542.A3F54_00415"/>
<gene>
    <name evidence="7" type="ORF">A3F54_00415</name>
</gene>
<keyword evidence="4 6" id="KW-1133">Transmembrane helix</keyword>
<feature type="transmembrane region" description="Helical" evidence="6">
    <location>
        <begin position="147"/>
        <end position="165"/>
    </location>
</feature>
<name>A0A1G2B7E4_9BACT</name>
<evidence type="ECO:0000313" key="8">
    <source>
        <dbReference type="Proteomes" id="UP000176952"/>
    </source>
</evidence>
<dbReference type="PANTHER" id="PTHR30250">
    <property type="entry name" value="PST FAMILY PREDICTED COLANIC ACID TRANSPORTER"/>
    <property type="match status" value="1"/>
</dbReference>
<accession>A0A1G2B7E4</accession>
<comment type="subcellular location">
    <subcellularLocation>
        <location evidence="1">Cell membrane</location>
        <topology evidence="1">Multi-pass membrane protein</topology>
    </subcellularLocation>
</comment>
<dbReference type="GO" id="GO:0005886">
    <property type="term" value="C:plasma membrane"/>
    <property type="evidence" value="ECO:0007669"/>
    <property type="project" value="UniProtKB-SubCell"/>
</dbReference>
<dbReference type="AlphaFoldDB" id="A0A1G2B7E4"/>
<keyword evidence="5 6" id="KW-0472">Membrane</keyword>
<feature type="transmembrane region" description="Helical" evidence="6">
    <location>
        <begin position="44"/>
        <end position="66"/>
    </location>
</feature>
<evidence type="ECO:0000256" key="1">
    <source>
        <dbReference type="ARBA" id="ARBA00004651"/>
    </source>
</evidence>
<evidence type="ECO:0000256" key="6">
    <source>
        <dbReference type="SAM" id="Phobius"/>
    </source>
</evidence>
<feature type="transmembrane region" description="Helical" evidence="6">
    <location>
        <begin position="246"/>
        <end position="272"/>
    </location>
</feature>
<feature type="transmembrane region" description="Helical" evidence="6">
    <location>
        <begin position="171"/>
        <end position="192"/>
    </location>
</feature>
<comment type="caution">
    <text evidence="7">The sequence shown here is derived from an EMBL/GenBank/DDBJ whole genome shotgun (WGS) entry which is preliminary data.</text>
</comment>
<evidence type="ECO:0000256" key="5">
    <source>
        <dbReference type="ARBA" id="ARBA00023136"/>
    </source>
</evidence>
<proteinExistence type="predicted"/>
<evidence type="ECO:0000256" key="4">
    <source>
        <dbReference type="ARBA" id="ARBA00022989"/>
    </source>
</evidence>
<evidence type="ECO:0000256" key="3">
    <source>
        <dbReference type="ARBA" id="ARBA00022692"/>
    </source>
</evidence>
<dbReference type="PANTHER" id="PTHR30250:SF11">
    <property type="entry name" value="O-ANTIGEN TRANSPORTER-RELATED"/>
    <property type="match status" value="1"/>
</dbReference>
<dbReference type="InterPro" id="IPR002797">
    <property type="entry name" value="Polysacc_synth"/>
</dbReference>
<reference evidence="7 8" key="1">
    <citation type="journal article" date="2016" name="Nat. Commun.">
        <title>Thousands of microbial genomes shed light on interconnected biogeochemical processes in an aquifer system.</title>
        <authorList>
            <person name="Anantharaman K."/>
            <person name="Brown C.T."/>
            <person name="Hug L.A."/>
            <person name="Sharon I."/>
            <person name="Castelle C.J."/>
            <person name="Probst A.J."/>
            <person name="Thomas B.C."/>
            <person name="Singh A."/>
            <person name="Wilkins M.J."/>
            <person name="Karaoz U."/>
            <person name="Brodie E.L."/>
            <person name="Williams K.H."/>
            <person name="Hubbard S.S."/>
            <person name="Banfield J.F."/>
        </authorList>
    </citation>
    <scope>NUCLEOTIDE SEQUENCE [LARGE SCALE GENOMIC DNA]</scope>
</reference>
<dbReference type="Proteomes" id="UP000176952">
    <property type="component" value="Unassembled WGS sequence"/>
</dbReference>
<dbReference type="InterPro" id="IPR050833">
    <property type="entry name" value="Poly_Biosynth_Transport"/>
</dbReference>
<feature type="transmembrane region" description="Helical" evidence="6">
    <location>
        <begin position="12"/>
        <end position="32"/>
    </location>
</feature>
<feature type="transmembrane region" description="Helical" evidence="6">
    <location>
        <begin position="382"/>
        <end position="405"/>
    </location>
</feature>
<protein>
    <submittedName>
        <fullName evidence="7">Uncharacterized protein</fullName>
    </submittedName>
</protein>
<dbReference type="CDD" id="cd13128">
    <property type="entry name" value="MATE_Wzx_like"/>
    <property type="match status" value="1"/>
</dbReference>
<feature type="transmembrane region" description="Helical" evidence="6">
    <location>
        <begin position="114"/>
        <end position="135"/>
    </location>
</feature>
<feature type="transmembrane region" description="Helical" evidence="6">
    <location>
        <begin position="358"/>
        <end position="376"/>
    </location>
</feature>
<sequence>MSLTRKIAHNTIIQTTGKVIGTLLGLVTVGFITRYLGKEGFGHYTTIIVFLQFFAIFVDMGLYLIVIKYITDPKLDPEHALGNIFTLRFFSAIALLGLAPIVVVFFPYPALVKWGVALTSLSFLFVLLNQALLGIFQKHLATYKPALAEVLGRLVLLGVTLAAIYTHQNILGLMSAVVASSFVTFITTFWFAKKYVRIRFMFDFAFWLKILRDTWPVALSIMFNLVYFKADTVILSLIKPAADVGIYGATFKVLEVLTTFPAMFAGIMTPLLNEAWAEQKLVDFKHYLQQGFNFLVMVSVPLIFGTLVLGRPVMILVSGAEFATAGSVLKVIIFATAAIFIGNLFGNTIVAVHKQRSMVKMYAIVAVVSLIGYLILIPRYSYYGAAVMTVVSEVSIMLAAMITVLRTTHIRLSYLIAFKAGGASLVMALILYLMRDIHVLILLPVAFVVYGLALYAFRGFTKATVREILRLPT</sequence>
<feature type="transmembrane region" description="Helical" evidence="6">
    <location>
        <begin position="87"/>
        <end position="108"/>
    </location>
</feature>
<feature type="transmembrane region" description="Helical" evidence="6">
    <location>
        <begin position="292"/>
        <end position="310"/>
    </location>
</feature>
<feature type="transmembrane region" description="Helical" evidence="6">
    <location>
        <begin position="439"/>
        <end position="457"/>
    </location>
</feature>
<organism evidence="7 8">
    <name type="scientific">Candidatus Kerfeldbacteria bacterium RIFCSPHIGHO2_12_FULL_48_17</name>
    <dbReference type="NCBI Taxonomy" id="1798542"/>
    <lineage>
        <taxon>Bacteria</taxon>
        <taxon>Candidatus Kerfeldiibacteriota</taxon>
    </lineage>
</organism>
<feature type="transmembrane region" description="Helical" evidence="6">
    <location>
        <begin position="412"/>
        <end position="433"/>
    </location>
</feature>
<keyword evidence="2" id="KW-1003">Cell membrane</keyword>
<dbReference type="Pfam" id="PF01943">
    <property type="entry name" value="Polysacc_synt"/>
    <property type="match status" value="1"/>
</dbReference>
<evidence type="ECO:0000313" key="7">
    <source>
        <dbReference type="EMBL" id="OGY84626.1"/>
    </source>
</evidence>
<keyword evidence="3 6" id="KW-0812">Transmembrane</keyword>